<dbReference type="PANTHER" id="PTHR45953:SF1">
    <property type="entry name" value="IDURONATE 2-SULFATASE"/>
    <property type="match status" value="1"/>
</dbReference>
<dbReference type="PANTHER" id="PTHR45953">
    <property type="entry name" value="IDURONATE 2-SULFATASE"/>
    <property type="match status" value="1"/>
</dbReference>
<keyword evidence="2" id="KW-0479">Metal-binding</keyword>
<dbReference type="AlphaFoldDB" id="A0A9D2SDE7"/>
<dbReference type="InterPro" id="IPR017850">
    <property type="entry name" value="Alkaline_phosphatase_core_sf"/>
</dbReference>
<evidence type="ECO:0000256" key="3">
    <source>
        <dbReference type="ARBA" id="ARBA00022801"/>
    </source>
</evidence>
<evidence type="ECO:0000313" key="6">
    <source>
        <dbReference type="Proteomes" id="UP000886883"/>
    </source>
</evidence>
<reference evidence="5" key="2">
    <citation type="submission" date="2021-04" db="EMBL/GenBank/DDBJ databases">
        <authorList>
            <person name="Gilroy R."/>
        </authorList>
    </citation>
    <scope>NUCLEOTIDE SEQUENCE</scope>
    <source>
        <strain evidence="5">USAMLcec3-2134</strain>
    </source>
</reference>
<organism evidence="5 6">
    <name type="scientific">Candidatus Eisenbergiella merdigallinarum</name>
    <dbReference type="NCBI Taxonomy" id="2838552"/>
    <lineage>
        <taxon>Bacteria</taxon>
        <taxon>Bacillati</taxon>
        <taxon>Bacillota</taxon>
        <taxon>Clostridia</taxon>
        <taxon>Lachnospirales</taxon>
        <taxon>Lachnospiraceae</taxon>
        <taxon>Eisenbergiella</taxon>
    </lineage>
</organism>
<reference evidence="5" key="1">
    <citation type="journal article" date="2021" name="PeerJ">
        <title>Extensive microbial diversity within the chicken gut microbiome revealed by metagenomics and culture.</title>
        <authorList>
            <person name="Gilroy R."/>
            <person name="Ravi A."/>
            <person name="Getino M."/>
            <person name="Pursley I."/>
            <person name="Horton D.L."/>
            <person name="Alikhan N.F."/>
            <person name="Baker D."/>
            <person name="Gharbi K."/>
            <person name="Hall N."/>
            <person name="Watson M."/>
            <person name="Adriaenssens E.M."/>
            <person name="Foster-Nyarko E."/>
            <person name="Jarju S."/>
            <person name="Secka A."/>
            <person name="Antonio M."/>
            <person name="Oren A."/>
            <person name="Chaudhuri R.R."/>
            <person name="La Ragione R."/>
            <person name="Hildebrand F."/>
            <person name="Pallen M.J."/>
        </authorList>
    </citation>
    <scope>NUCLEOTIDE SEQUENCE</scope>
    <source>
        <strain evidence="5">USAMLcec3-2134</strain>
    </source>
</reference>
<dbReference type="EC" id="3.1.6.1" evidence="5"/>
<protein>
    <submittedName>
        <fullName evidence="5">Arylsulfatase</fullName>
        <ecNumber evidence="5">3.1.6.1</ecNumber>
    </submittedName>
</protein>
<dbReference type="PROSITE" id="PS00149">
    <property type="entry name" value="SULFATASE_2"/>
    <property type="match status" value="1"/>
</dbReference>
<evidence type="ECO:0000313" key="5">
    <source>
        <dbReference type="EMBL" id="HJB91714.1"/>
    </source>
</evidence>
<dbReference type="SUPFAM" id="SSF53649">
    <property type="entry name" value="Alkaline phosphatase-like"/>
    <property type="match status" value="1"/>
</dbReference>
<keyword evidence="3 5" id="KW-0378">Hydrolase</keyword>
<accession>A0A9D2SDE7</accession>
<sequence>MKQPNILLIMTDQLRGDCLGAAGHPDVKTPYLDSLAARGTLFDRAYSSCPSCIPARAALHTGLSQEKHGRVGYQDCVDFRYPHTMAGELAKAGYYTQCVGKMHVHPLRNLMGFHHVELHDGYLHAYRRPDTPWYESQKVADDYFYWLKNEKGISADVTDTGMECNSWVSRPWIYDEMSHPTNWVSTRAIDFLRRRDRSKPFFLMASYLRPHPPFDAPQHYFDLYRDMQLQPPFVGSWEDPAELDQQGRIYDSSTGPVDPELIRQAQIGYYACITHLDHQIGRLLQELTEQGLNENTIILFTSDHGEELCDHHLFRKSRPYEGSCRIPLILSDPGSITGFGRGQVCHGVTELRDIMPTLLDIAGAPIPPEVDGKSLLPLAADPSRSVREWLHGEHALGNASNHFIVTETDKYIWYSQTGREQYFDLRSDPHERFDRIADPACQERISLLRGHLVDILSQREEGFVQNGALATGRPVTALLERSLLRG</sequence>
<dbReference type="GO" id="GO:0004065">
    <property type="term" value="F:arylsulfatase activity"/>
    <property type="evidence" value="ECO:0007669"/>
    <property type="project" value="UniProtKB-EC"/>
</dbReference>
<feature type="domain" description="Sulfatase N-terminal" evidence="4">
    <location>
        <begin position="4"/>
        <end position="364"/>
    </location>
</feature>
<evidence type="ECO:0000256" key="2">
    <source>
        <dbReference type="ARBA" id="ARBA00022723"/>
    </source>
</evidence>
<comment type="caution">
    <text evidence="5">The sequence shown here is derived from an EMBL/GenBank/DDBJ whole genome shotgun (WGS) entry which is preliminary data.</text>
</comment>
<comment type="similarity">
    <text evidence="1">Belongs to the sulfatase family.</text>
</comment>
<gene>
    <name evidence="5" type="ORF">H9763_09675</name>
</gene>
<dbReference type="GO" id="GO:0005737">
    <property type="term" value="C:cytoplasm"/>
    <property type="evidence" value="ECO:0007669"/>
    <property type="project" value="TreeGrafter"/>
</dbReference>
<evidence type="ECO:0000259" key="4">
    <source>
        <dbReference type="Pfam" id="PF00884"/>
    </source>
</evidence>
<evidence type="ECO:0000256" key="1">
    <source>
        <dbReference type="ARBA" id="ARBA00008779"/>
    </source>
</evidence>
<name>A0A9D2SDE7_9FIRM</name>
<dbReference type="InterPro" id="IPR000917">
    <property type="entry name" value="Sulfatase_N"/>
</dbReference>
<proteinExistence type="inferred from homology"/>
<dbReference type="InterPro" id="IPR024607">
    <property type="entry name" value="Sulfatase_CS"/>
</dbReference>
<dbReference type="Gene3D" id="3.40.720.10">
    <property type="entry name" value="Alkaline Phosphatase, subunit A"/>
    <property type="match status" value="1"/>
</dbReference>
<dbReference type="EMBL" id="DWXE01000039">
    <property type="protein sequence ID" value="HJB91714.1"/>
    <property type="molecule type" value="Genomic_DNA"/>
</dbReference>
<dbReference type="Pfam" id="PF00884">
    <property type="entry name" value="Sulfatase"/>
    <property type="match status" value="1"/>
</dbReference>
<dbReference type="NCBIfam" id="NF010322">
    <property type="entry name" value="PRK13759.1"/>
    <property type="match status" value="1"/>
</dbReference>
<dbReference type="Proteomes" id="UP000886883">
    <property type="component" value="Unassembled WGS sequence"/>
</dbReference>
<dbReference type="GO" id="GO:0046872">
    <property type="term" value="F:metal ion binding"/>
    <property type="evidence" value="ECO:0007669"/>
    <property type="project" value="UniProtKB-KW"/>
</dbReference>